<comment type="subcellular location">
    <subcellularLocation>
        <location evidence="1">Membrane</location>
        <topology evidence="1">Lipid-anchor</topology>
        <topology evidence="1">GPI-anchor</topology>
    </subcellularLocation>
</comment>
<keyword evidence="6 8" id="KW-0472">Membrane</keyword>
<gene>
    <name evidence="10" type="ORF">KPH14_003949</name>
</gene>
<accession>A0AAD9VVN9</accession>
<proteinExistence type="predicted"/>
<dbReference type="PANTHER" id="PTHR33562:SF22">
    <property type="entry name" value="PROTEIN QUIVER"/>
    <property type="match status" value="1"/>
</dbReference>
<evidence type="ECO:0000256" key="1">
    <source>
        <dbReference type="ARBA" id="ARBA00004589"/>
    </source>
</evidence>
<protein>
    <recommendedName>
        <fullName evidence="12">Protein sleepless</fullName>
    </recommendedName>
</protein>
<evidence type="ECO:0000313" key="11">
    <source>
        <dbReference type="Proteomes" id="UP001258017"/>
    </source>
</evidence>
<keyword evidence="7" id="KW-0449">Lipoprotein</keyword>
<feature type="chain" id="PRO_5042266894" description="Protein sleepless" evidence="9">
    <location>
        <begin position="23"/>
        <end position="150"/>
    </location>
</feature>
<evidence type="ECO:0000256" key="9">
    <source>
        <dbReference type="SAM" id="SignalP"/>
    </source>
</evidence>
<keyword evidence="5 8" id="KW-1133">Transmembrane helix</keyword>
<dbReference type="Proteomes" id="UP001258017">
    <property type="component" value="Unassembled WGS sequence"/>
</dbReference>
<keyword evidence="4 9" id="KW-0732">Signal</keyword>
<sequence length="150" mass="17312">MVEYLTTLTILLLALNIESTSGENLWCYNCNTNLRHGHKNECNDPYVPGYSMDLTPCPRNESHHCLKSIILYKSILVTVRACVPSRKIDHYCQHEEYYPHSSIECYFCKDYACNDHPPMKPTSVYTLGIIVMLVLALSSMLTRTFHPFLF</sequence>
<evidence type="ECO:0000256" key="7">
    <source>
        <dbReference type="ARBA" id="ARBA00023288"/>
    </source>
</evidence>
<evidence type="ECO:0000256" key="8">
    <source>
        <dbReference type="SAM" id="Phobius"/>
    </source>
</evidence>
<dbReference type="PANTHER" id="PTHR33562">
    <property type="entry name" value="ATILLA, ISOFORM B-RELATED-RELATED"/>
    <property type="match status" value="1"/>
</dbReference>
<dbReference type="AlphaFoldDB" id="A0AAD9VVN9"/>
<evidence type="ECO:0008006" key="12">
    <source>
        <dbReference type="Google" id="ProtNLM"/>
    </source>
</evidence>
<keyword evidence="2" id="KW-0325">Glycoprotein</keyword>
<evidence type="ECO:0000256" key="5">
    <source>
        <dbReference type="ARBA" id="ARBA00022989"/>
    </source>
</evidence>
<evidence type="ECO:0000256" key="2">
    <source>
        <dbReference type="ARBA" id="ARBA00022622"/>
    </source>
</evidence>
<evidence type="ECO:0000256" key="4">
    <source>
        <dbReference type="ARBA" id="ARBA00022729"/>
    </source>
</evidence>
<feature type="signal peptide" evidence="9">
    <location>
        <begin position="1"/>
        <end position="22"/>
    </location>
</feature>
<reference evidence="10" key="1">
    <citation type="submission" date="2021-08" db="EMBL/GenBank/DDBJ databases">
        <authorList>
            <person name="Misof B."/>
            <person name="Oliver O."/>
            <person name="Podsiadlowski L."/>
            <person name="Donath A."/>
            <person name="Peters R."/>
            <person name="Mayer C."/>
            <person name="Rust J."/>
            <person name="Gunkel S."/>
            <person name="Lesny P."/>
            <person name="Martin S."/>
            <person name="Oeyen J.P."/>
            <person name="Petersen M."/>
            <person name="Panagiotis P."/>
            <person name="Wilbrandt J."/>
            <person name="Tanja T."/>
        </authorList>
    </citation>
    <scope>NUCLEOTIDE SEQUENCE</scope>
    <source>
        <strain evidence="10">GBR_01_08_01A</strain>
        <tissue evidence="10">Thorax + abdomen</tissue>
    </source>
</reference>
<dbReference type="InterPro" id="IPR050975">
    <property type="entry name" value="Sleep_regulator"/>
</dbReference>
<keyword evidence="11" id="KW-1185">Reference proteome</keyword>
<evidence type="ECO:0000256" key="3">
    <source>
        <dbReference type="ARBA" id="ARBA00022692"/>
    </source>
</evidence>
<dbReference type="EMBL" id="JAIFRP010000006">
    <property type="protein sequence ID" value="KAK2587852.1"/>
    <property type="molecule type" value="Genomic_DNA"/>
</dbReference>
<keyword evidence="2" id="KW-0336">GPI-anchor</keyword>
<evidence type="ECO:0000256" key="6">
    <source>
        <dbReference type="ARBA" id="ARBA00023136"/>
    </source>
</evidence>
<feature type="transmembrane region" description="Helical" evidence="8">
    <location>
        <begin position="123"/>
        <end position="142"/>
    </location>
</feature>
<name>A0AAD9VVN9_9HYME</name>
<organism evidence="10 11">
    <name type="scientific">Odynerus spinipes</name>
    <dbReference type="NCBI Taxonomy" id="1348599"/>
    <lineage>
        <taxon>Eukaryota</taxon>
        <taxon>Metazoa</taxon>
        <taxon>Ecdysozoa</taxon>
        <taxon>Arthropoda</taxon>
        <taxon>Hexapoda</taxon>
        <taxon>Insecta</taxon>
        <taxon>Pterygota</taxon>
        <taxon>Neoptera</taxon>
        <taxon>Endopterygota</taxon>
        <taxon>Hymenoptera</taxon>
        <taxon>Apocrita</taxon>
        <taxon>Aculeata</taxon>
        <taxon>Vespoidea</taxon>
        <taxon>Vespidae</taxon>
        <taxon>Eumeninae</taxon>
        <taxon>Odynerus</taxon>
    </lineage>
</organism>
<dbReference type="GO" id="GO:0098552">
    <property type="term" value="C:side of membrane"/>
    <property type="evidence" value="ECO:0007669"/>
    <property type="project" value="UniProtKB-KW"/>
</dbReference>
<evidence type="ECO:0000313" key="10">
    <source>
        <dbReference type="EMBL" id="KAK2587852.1"/>
    </source>
</evidence>
<comment type="caution">
    <text evidence="10">The sequence shown here is derived from an EMBL/GenBank/DDBJ whole genome shotgun (WGS) entry which is preliminary data.</text>
</comment>
<reference evidence="10" key="2">
    <citation type="journal article" date="2023" name="Commun. Biol.">
        <title>Intrasexual cuticular hydrocarbon dimorphism in a wasp sheds light on hydrocarbon biosynthesis genes in Hymenoptera.</title>
        <authorList>
            <person name="Moris V.C."/>
            <person name="Podsiadlowski L."/>
            <person name="Martin S."/>
            <person name="Oeyen J.P."/>
            <person name="Donath A."/>
            <person name="Petersen M."/>
            <person name="Wilbrandt J."/>
            <person name="Misof B."/>
            <person name="Liedtke D."/>
            <person name="Thamm M."/>
            <person name="Scheiner R."/>
            <person name="Schmitt T."/>
            <person name="Niehuis O."/>
        </authorList>
    </citation>
    <scope>NUCLEOTIDE SEQUENCE</scope>
    <source>
        <strain evidence="10">GBR_01_08_01A</strain>
    </source>
</reference>
<keyword evidence="3 8" id="KW-0812">Transmembrane</keyword>